<gene>
    <name evidence="13" type="primary">cca</name>
    <name evidence="13" type="ORF">MU1_32900</name>
</gene>
<evidence type="ECO:0000256" key="6">
    <source>
        <dbReference type="ARBA" id="ARBA00022741"/>
    </source>
</evidence>
<evidence type="ECO:0000256" key="5">
    <source>
        <dbReference type="ARBA" id="ARBA00022723"/>
    </source>
</evidence>
<protein>
    <submittedName>
        <fullName evidence="13">CCA-adding enzyme</fullName>
    </submittedName>
</protein>
<dbReference type="PANTHER" id="PTHR46173:SF1">
    <property type="entry name" value="CCA TRNA NUCLEOTIDYLTRANSFERASE 1, MITOCHONDRIAL"/>
    <property type="match status" value="1"/>
</dbReference>
<keyword evidence="3" id="KW-0819">tRNA processing</keyword>
<dbReference type="SUPFAM" id="SSF81891">
    <property type="entry name" value="Poly A polymerase C-terminal region-like"/>
    <property type="match status" value="1"/>
</dbReference>
<keyword evidence="5" id="KW-0479">Metal-binding</keyword>
<evidence type="ECO:0000256" key="3">
    <source>
        <dbReference type="ARBA" id="ARBA00022694"/>
    </source>
</evidence>
<dbReference type="Gene3D" id="1.10.246.80">
    <property type="match status" value="1"/>
</dbReference>
<feature type="domain" description="Poly A polymerase head" evidence="10">
    <location>
        <begin position="28"/>
        <end position="148"/>
    </location>
</feature>
<dbReference type="Pfam" id="PF01743">
    <property type="entry name" value="PolyA_pol"/>
    <property type="match status" value="1"/>
</dbReference>
<evidence type="ECO:0000313" key="13">
    <source>
        <dbReference type="EMBL" id="GLX68945.1"/>
    </source>
</evidence>
<evidence type="ECO:0000256" key="1">
    <source>
        <dbReference type="ARBA" id="ARBA00001946"/>
    </source>
</evidence>
<dbReference type="RefSeq" id="WP_284239735.1">
    <property type="nucleotide sequence ID" value="NZ_BSSQ01000014.1"/>
</dbReference>
<comment type="similarity">
    <text evidence="9">Belongs to the tRNA nucleotidyltransferase/poly(A) polymerase family.</text>
</comment>
<dbReference type="InterPro" id="IPR002646">
    <property type="entry name" value="PolA_pol_head_dom"/>
</dbReference>
<dbReference type="CDD" id="cd05398">
    <property type="entry name" value="NT_ClassII-CCAase"/>
    <property type="match status" value="1"/>
</dbReference>
<name>A0ABQ6GFD2_9BACL</name>
<organism evidence="13 14">
    <name type="scientific">Paenibacillus glycanilyticus</name>
    <dbReference type="NCBI Taxonomy" id="126569"/>
    <lineage>
        <taxon>Bacteria</taxon>
        <taxon>Bacillati</taxon>
        <taxon>Bacillota</taxon>
        <taxon>Bacilli</taxon>
        <taxon>Bacillales</taxon>
        <taxon>Paenibacillaceae</taxon>
        <taxon>Paenibacillus</taxon>
    </lineage>
</organism>
<accession>A0ABQ6GFD2</accession>
<evidence type="ECO:0000256" key="9">
    <source>
        <dbReference type="RuleBase" id="RU003953"/>
    </source>
</evidence>
<evidence type="ECO:0000259" key="11">
    <source>
        <dbReference type="Pfam" id="PF12627"/>
    </source>
</evidence>
<evidence type="ECO:0000256" key="7">
    <source>
        <dbReference type="ARBA" id="ARBA00022842"/>
    </source>
</evidence>
<dbReference type="SUPFAM" id="SSF81301">
    <property type="entry name" value="Nucleotidyltransferase"/>
    <property type="match status" value="1"/>
</dbReference>
<comment type="caution">
    <text evidence="13">The sequence shown here is derived from an EMBL/GenBank/DDBJ whole genome shotgun (WGS) entry which is preliminary data.</text>
</comment>
<sequence>MGIGHNLPAMMQQALPVLDKLTEQGFQAFFVGGCVRDTAMGIPIKDVDIASSAKPEQVMAIFPRCIPTGLQHGTVTVVHDGVPYEVTTFRTESEYEKHRRPLQVEFIDRLDGDLQRRDLTINAMAMNASGELYDPFGGLDDIHHKTVRSVGDADARFQEDALRMLRAIRFASQFEFTISDSTWNALLHHRELLRFIAMERVQAELDRMVSGTSPDAALRLLSESELLRYCGTSLPDVNKWTEPVTTGMLSGIAEPDTRYAALMITKDISAADAEETFKALRFPMIRTNAIMSILLLQINMRQQAGELRLAWTEAVIQYGEEAARRWLVVVDWDKQHKQHAHHQCLLDWLNGMSAITLKQLNLNGRQLAEGLQREPGLWTGQLLKRLLLDVALGKLPNTQPELLKQAQIWIIEEQ</sequence>
<dbReference type="InterPro" id="IPR043519">
    <property type="entry name" value="NT_sf"/>
</dbReference>
<dbReference type="PANTHER" id="PTHR46173">
    <property type="entry name" value="CCA TRNA NUCLEOTIDYLTRANSFERASE 1, MITOCHONDRIAL"/>
    <property type="match status" value="1"/>
</dbReference>
<dbReference type="Gene3D" id="3.30.460.10">
    <property type="entry name" value="Beta Polymerase, domain 2"/>
    <property type="match status" value="1"/>
</dbReference>
<keyword evidence="7" id="KW-0460">Magnesium</keyword>
<feature type="domain" description="tRNA nucleotidyltransferase/poly(A) polymerase RNA and SrmB- binding" evidence="11">
    <location>
        <begin position="176"/>
        <end position="229"/>
    </location>
</feature>
<comment type="cofactor">
    <cofactor evidence="1">
        <name>Mg(2+)</name>
        <dbReference type="ChEBI" id="CHEBI:18420"/>
    </cofactor>
</comment>
<feature type="domain" description="CCA-adding enzyme C-terminal" evidence="12">
    <location>
        <begin position="258"/>
        <end position="404"/>
    </location>
</feature>
<evidence type="ECO:0000256" key="8">
    <source>
        <dbReference type="ARBA" id="ARBA00022884"/>
    </source>
</evidence>
<evidence type="ECO:0000256" key="4">
    <source>
        <dbReference type="ARBA" id="ARBA00022695"/>
    </source>
</evidence>
<keyword evidence="6" id="KW-0547">Nucleotide-binding</keyword>
<keyword evidence="8 9" id="KW-0694">RNA-binding</keyword>
<dbReference type="InterPro" id="IPR032810">
    <property type="entry name" value="CCA-adding_enz_C"/>
</dbReference>
<dbReference type="InterPro" id="IPR050264">
    <property type="entry name" value="Bact_CCA-adding_enz_type3_sf"/>
</dbReference>
<dbReference type="Pfam" id="PF13735">
    <property type="entry name" value="tRNA_NucTran2_2"/>
    <property type="match status" value="1"/>
</dbReference>
<dbReference type="InterPro" id="IPR032828">
    <property type="entry name" value="PolyA_RNA-bd"/>
</dbReference>
<evidence type="ECO:0000259" key="12">
    <source>
        <dbReference type="Pfam" id="PF13735"/>
    </source>
</evidence>
<dbReference type="NCBIfam" id="NF009814">
    <property type="entry name" value="PRK13299.1"/>
    <property type="match status" value="1"/>
</dbReference>
<dbReference type="Pfam" id="PF12627">
    <property type="entry name" value="PolyA_pol_RNAbd"/>
    <property type="match status" value="1"/>
</dbReference>
<evidence type="ECO:0000256" key="2">
    <source>
        <dbReference type="ARBA" id="ARBA00022679"/>
    </source>
</evidence>
<keyword evidence="2 9" id="KW-0808">Transferase</keyword>
<dbReference type="EMBL" id="BSSQ01000014">
    <property type="protein sequence ID" value="GLX68945.1"/>
    <property type="molecule type" value="Genomic_DNA"/>
</dbReference>
<reference evidence="13 14" key="1">
    <citation type="submission" date="2023-03" db="EMBL/GenBank/DDBJ databases">
        <title>Draft genome sequence of the bacteria which degrade cell wall of Tricholomamatutake.</title>
        <authorList>
            <person name="Konishi Y."/>
            <person name="Fukuta Y."/>
            <person name="Shirasaka N."/>
        </authorList>
    </citation>
    <scope>NUCLEOTIDE SEQUENCE [LARGE SCALE GENOMIC DNA]</scope>
    <source>
        <strain evidence="14">mu1</strain>
    </source>
</reference>
<evidence type="ECO:0000313" key="14">
    <source>
        <dbReference type="Proteomes" id="UP001157114"/>
    </source>
</evidence>
<keyword evidence="4" id="KW-0548">Nucleotidyltransferase</keyword>
<evidence type="ECO:0000259" key="10">
    <source>
        <dbReference type="Pfam" id="PF01743"/>
    </source>
</evidence>
<dbReference type="Proteomes" id="UP001157114">
    <property type="component" value="Unassembled WGS sequence"/>
</dbReference>
<dbReference type="Gene3D" id="1.10.3090.10">
    <property type="entry name" value="cca-adding enzyme, domain 2"/>
    <property type="match status" value="1"/>
</dbReference>
<proteinExistence type="inferred from homology"/>
<keyword evidence="14" id="KW-1185">Reference proteome</keyword>